<dbReference type="PANTHER" id="PTHR13802">
    <property type="entry name" value="MUCIN 4-RELATED"/>
    <property type="match status" value="1"/>
</dbReference>
<dbReference type="PANTHER" id="PTHR13802:SF52">
    <property type="entry name" value="MUCIN-4"/>
    <property type="match status" value="1"/>
</dbReference>
<accession>A0ABD3THE8</accession>
<feature type="domain" description="NIDO" evidence="2">
    <location>
        <begin position="35"/>
        <end position="191"/>
    </location>
</feature>
<evidence type="ECO:0000313" key="4">
    <source>
        <dbReference type="Proteomes" id="UP001634394"/>
    </source>
</evidence>
<comment type="caution">
    <text evidence="3">The sequence shown here is derived from an EMBL/GenBank/DDBJ whole genome shotgun (WGS) entry which is preliminary data.</text>
</comment>
<dbReference type="InterPro" id="IPR051495">
    <property type="entry name" value="Epithelial_Barrier/Signaling"/>
</dbReference>
<evidence type="ECO:0000259" key="2">
    <source>
        <dbReference type="SMART" id="SM00539"/>
    </source>
</evidence>
<evidence type="ECO:0000313" key="3">
    <source>
        <dbReference type="EMBL" id="KAL3836469.1"/>
    </source>
</evidence>
<organism evidence="3 4">
    <name type="scientific">Sinanodonta woodiana</name>
    <name type="common">Chinese pond mussel</name>
    <name type="synonym">Anodonta woodiana</name>
    <dbReference type="NCBI Taxonomy" id="1069815"/>
    <lineage>
        <taxon>Eukaryota</taxon>
        <taxon>Metazoa</taxon>
        <taxon>Spiralia</taxon>
        <taxon>Lophotrochozoa</taxon>
        <taxon>Mollusca</taxon>
        <taxon>Bivalvia</taxon>
        <taxon>Autobranchia</taxon>
        <taxon>Heteroconchia</taxon>
        <taxon>Palaeoheterodonta</taxon>
        <taxon>Unionida</taxon>
        <taxon>Unionoidea</taxon>
        <taxon>Unionidae</taxon>
        <taxon>Unioninae</taxon>
        <taxon>Sinanodonta</taxon>
    </lineage>
</organism>
<protein>
    <recommendedName>
        <fullName evidence="2">NIDO domain-containing protein</fullName>
    </recommendedName>
</protein>
<proteinExistence type="predicted"/>
<keyword evidence="1" id="KW-1015">Disulfide bond</keyword>
<dbReference type="InterPro" id="IPR003886">
    <property type="entry name" value="NIDO_dom"/>
</dbReference>
<reference evidence="3 4" key="1">
    <citation type="submission" date="2024-11" db="EMBL/GenBank/DDBJ databases">
        <title>Chromosome-level genome assembly of the freshwater bivalve Anodonta woodiana.</title>
        <authorList>
            <person name="Chen X."/>
        </authorList>
    </citation>
    <scope>NUCLEOTIDE SEQUENCE [LARGE SCALE GENOMIC DNA]</scope>
    <source>
        <strain evidence="3">MN2024</strain>
        <tissue evidence="3">Gills</tissue>
    </source>
</reference>
<dbReference type="SMART" id="SM00539">
    <property type="entry name" value="NIDO"/>
    <property type="match status" value="1"/>
</dbReference>
<evidence type="ECO:0000256" key="1">
    <source>
        <dbReference type="ARBA" id="ARBA00023157"/>
    </source>
</evidence>
<dbReference type="Proteomes" id="UP001634394">
    <property type="component" value="Unassembled WGS sequence"/>
</dbReference>
<sequence>MFVILDDGDFVPPFYVPTDIPFKKSDGTIPKIISPLWTRVANSSLTKIWYHLYYKNSPTNSSFPSSINRIFKASNNRVNQLLEILQAVVITWENMVPYGETNTSEVATIQLVIITTSIETYVNIYAKDVTWSDKRVPEGAMFFQCDKNMYYREAGSNTPKMFNRIKTKKNSDSRVSGTWTFKTDACSESVLSSLPNDKDKCNVWLKKERQLSPLSYIPCPCSLFQVIWDPRFTWYNSPHSSSICYMYVAWWTTQGRVSTLYQLCWWSRRE</sequence>
<dbReference type="EMBL" id="JBJQND010000018">
    <property type="protein sequence ID" value="KAL3836469.1"/>
    <property type="molecule type" value="Genomic_DNA"/>
</dbReference>
<dbReference type="AlphaFoldDB" id="A0ABD3THE8"/>
<dbReference type="Pfam" id="PF06119">
    <property type="entry name" value="NIDO"/>
    <property type="match status" value="1"/>
</dbReference>
<name>A0ABD3THE8_SINWO</name>
<gene>
    <name evidence="3" type="ORF">ACJMK2_021901</name>
</gene>
<keyword evidence="4" id="KW-1185">Reference proteome</keyword>